<sequence length="296" mass="31151">MRYTATVASAETFTLGEGPVWDGPRERLLWVDIPAGAVHEGRLDGDRVVVTATHHLDRTVGAVVCSAAGELLVAGAKTVFTAPRGATGARVIAEESPPRRLNDGACDPAGRFLVGSLTLDRTRGGETLVRLEHDGGLTTLDDDLTLSNGLAWSPDGTLLYSIDSVPGIVWVRPYDVATGAVGPRREWLRIDDGVPDGMCADADGHLWIAIWGAGEVRRYTPDGRPTGAVVEVAAPHTSSVAFVGPGLDRMLITTATDELDADRLAAYPMSGRLFIARAGVTGLPVAPWAGPKSGDQ</sequence>
<feature type="binding site" evidence="3">
    <location>
        <position position="102"/>
    </location>
    <ligand>
        <name>substrate</name>
    </ligand>
</feature>
<dbReference type="RefSeq" id="WP_184996406.1">
    <property type="nucleotide sequence ID" value="NZ_BOMK01000035.1"/>
</dbReference>
<name>A0A7W7MT85_9ACTN</name>
<evidence type="ECO:0000259" key="4">
    <source>
        <dbReference type="Pfam" id="PF08450"/>
    </source>
</evidence>
<keyword evidence="3" id="KW-0862">Zinc</keyword>
<dbReference type="SUPFAM" id="SSF63829">
    <property type="entry name" value="Calcium-dependent phosphotriesterase"/>
    <property type="match status" value="1"/>
</dbReference>
<comment type="caution">
    <text evidence="5">The sequence shown here is derived from an EMBL/GenBank/DDBJ whole genome shotgun (WGS) entry which is preliminary data.</text>
</comment>
<evidence type="ECO:0000256" key="1">
    <source>
        <dbReference type="ARBA" id="ARBA00008853"/>
    </source>
</evidence>
<protein>
    <submittedName>
        <fullName evidence="5">Sugar lactone lactonase YvrE</fullName>
    </submittedName>
</protein>
<evidence type="ECO:0000256" key="3">
    <source>
        <dbReference type="PIRSR" id="PIRSR605511-2"/>
    </source>
</evidence>
<feature type="binding site" evidence="3">
    <location>
        <position position="196"/>
    </location>
    <ligand>
        <name>a divalent metal cation</name>
        <dbReference type="ChEBI" id="CHEBI:60240"/>
    </ligand>
</feature>
<dbReference type="PRINTS" id="PR01790">
    <property type="entry name" value="SMP30FAMILY"/>
</dbReference>
<feature type="active site" description="Proton donor/acceptor" evidence="2">
    <location>
        <position position="196"/>
    </location>
</feature>
<dbReference type="GO" id="GO:0019853">
    <property type="term" value="P:L-ascorbic acid biosynthetic process"/>
    <property type="evidence" value="ECO:0007669"/>
    <property type="project" value="TreeGrafter"/>
</dbReference>
<dbReference type="InterPro" id="IPR005511">
    <property type="entry name" value="SMP-30"/>
</dbReference>
<keyword evidence="6" id="KW-1185">Reference proteome</keyword>
<comment type="cofactor">
    <cofactor evidence="3">
        <name>Zn(2+)</name>
        <dbReference type="ChEBI" id="CHEBI:29105"/>
    </cofactor>
    <text evidence="3">Binds 1 divalent metal cation per subunit.</text>
</comment>
<dbReference type="GO" id="GO:0004341">
    <property type="term" value="F:gluconolactonase activity"/>
    <property type="evidence" value="ECO:0007669"/>
    <property type="project" value="TreeGrafter"/>
</dbReference>
<comment type="similarity">
    <text evidence="1">Belongs to the SMP-30/CGR1 family.</text>
</comment>
<keyword evidence="3" id="KW-0479">Metal-binding</keyword>
<dbReference type="PANTHER" id="PTHR10907:SF47">
    <property type="entry name" value="REGUCALCIN"/>
    <property type="match status" value="1"/>
</dbReference>
<dbReference type="Proteomes" id="UP000578112">
    <property type="component" value="Unassembled WGS sequence"/>
</dbReference>
<proteinExistence type="inferred from homology"/>
<feature type="binding site" evidence="3">
    <location>
        <position position="120"/>
    </location>
    <ligand>
        <name>substrate</name>
    </ligand>
</feature>
<feature type="binding site" evidence="3">
    <location>
        <position position="17"/>
    </location>
    <ligand>
        <name>a divalent metal cation</name>
        <dbReference type="ChEBI" id="CHEBI:60240"/>
    </ligand>
</feature>
<dbReference type="AlphaFoldDB" id="A0A7W7MT85"/>
<feature type="binding site" evidence="3">
    <location>
        <position position="148"/>
    </location>
    <ligand>
        <name>a divalent metal cation</name>
        <dbReference type="ChEBI" id="CHEBI:60240"/>
    </ligand>
</feature>
<dbReference type="InterPro" id="IPR011042">
    <property type="entry name" value="6-blade_b-propeller_TolB-like"/>
</dbReference>
<dbReference type="GO" id="GO:0005509">
    <property type="term" value="F:calcium ion binding"/>
    <property type="evidence" value="ECO:0007669"/>
    <property type="project" value="TreeGrafter"/>
</dbReference>
<accession>A0A7W7MT85</accession>
<evidence type="ECO:0000313" key="6">
    <source>
        <dbReference type="Proteomes" id="UP000578112"/>
    </source>
</evidence>
<feature type="domain" description="SMP-30/Gluconolactonase/LRE-like region" evidence="4">
    <location>
        <begin position="15"/>
        <end position="256"/>
    </location>
</feature>
<gene>
    <name evidence="5" type="ORF">BJ971_005890</name>
</gene>
<dbReference type="InterPro" id="IPR013658">
    <property type="entry name" value="SGL"/>
</dbReference>
<evidence type="ECO:0000256" key="2">
    <source>
        <dbReference type="PIRSR" id="PIRSR605511-1"/>
    </source>
</evidence>
<evidence type="ECO:0000313" key="5">
    <source>
        <dbReference type="EMBL" id="MBB4765334.1"/>
    </source>
</evidence>
<feature type="binding site" evidence="3">
    <location>
        <position position="100"/>
    </location>
    <ligand>
        <name>substrate</name>
    </ligand>
</feature>
<dbReference type="EMBL" id="JACHNH010000001">
    <property type="protein sequence ID" value="MBB4765334.1"/>
    <property type="molecule type" value="Genomic_DNA"/>
</dbReference>
<dbReference type="Gene3D" id="2.120.10.30">
    <property type="entry name" value="TolB, C-terminal domain"/>
    <property type="match status" value="1"/>
</dbReference>
<organism evidence="5 6">
    <name type="scientific">Actinoplanes digitatis</name>
    <dbReference type="NCBI Taxonomy" id="1868"/>
    <lineage>
        <taxon>Bacteria</taxon>
        <taxon>Bacillati</taxon>
        <taxon>Actinomycetota</taxon>
        <taxon>Actinomycetes</taxon>
        <taxon>Micromonosporales</taxon>
        <taxon>Micromonosporaceae</taxon>
        <taxon>Actinoplanes</taxon>
    </lineage>
</organism>
<reference evidence="5 6" key="1">
    <citation type="submission" date="2020-08" db="EMBL/GenBank/DDBJ databases">
        <title>Sequencing the genomes of 1000 actinobacteria strains.</title>
        <authorList>
            <person name="Klenk H.-P."/>
        </authorList>
    </citation>
    <scope>NUCLEOTIDE SEQUENCE [LARGE SCALE GENOMIC DNA]</scope>
    <source>
        <strain evidence="5 6">DSM 43149</strain>
    </source>
</reference>
<dbReference type="PANTHER" id="PTHR10907">
    <property type="entry name" value="REGUCALCIN"/>
    <property type="match status" value="1"/>
</dbReference>
<dbReference type="Pfam" id="PF08450">
    <property type="entry name" value="SGL"/>
    <property type="match status" value="1"/>
</dbReference>